<feature type="domain" description="Ferritin/DPS" evidence="4">
    <location>
        <begin position="178"/>
        <end position="316"/>
    </location>
</feature>
<dbReference type="PRINTS" id="PR01346">
    <property type="entry name" value="HELNAPAPROT"/>
</dbReference>
<evidence type="ECO:0000256" key="1">
    <source>
        <dbReference type="ARBA" id="ARBA00009497"/>
    </source>
</evidence>
<evidence type="ECO:0000256" key="3">
    <source>
        <dbReference type="SAM" id="MobiDB-lite"/>
    </source>
</evidence>
<dbReference type="InterPro" id="IPR008331">
    <property type="entry name" value="Ferritin_DPS_dom"/>
</dbReference>
<evidence type="ECO:0000313" key="6">
    <source>
        <dbReference type="Proteomes" id="UP000264310"/>
    </source>
</evidence>
<dbReference type="Proteomes" id="UP000264310">
    <property type="component" value="Unassembled WGS sequence"/>
</dbReference>
<dbReference type="AlphaFoldDB" id="A0A371X2R4"/>
<dbReference type="InterPro" id="IPR002177">
    <property type="entry name" value="DPS_DNA-bd"/>
</dbReference>
<reference evidence="5 6" key="1">
    <citation type="submission" date="2018-08" db="EMBL/GenBank/DDBJ databases">
        <title>Fulvimarina sp. 85, whole genome shotgun sequence.</title>
        <authorList>
            <person name="Tuo L."/>
        </authorList>
    </citation>
    <scope>NUCLEOTIDE SEQUENCE [LARGE SCALE GENOMIC DNA]</scope>
    <source>
        <strain evidence="5 6">85</strain>
    </source>
</reference>
<gene>
    <name evidence="5" type="ORF">DYI37_09780</name>
</gene>
<comment type="similarity">
    <text evidence="1 2">Belongs to the Dps family.</text>
</comment>
<evidence type="ECO:0000256" key="2">
    <source>
        <dbReference type="RuleBase" id="RU003875"/>
    </source>
</evidence>
<dbReference type="Pfam" id="PF00210">
    <property type="entry name" value="Ferritin"/>
    <property type="match status" value="1"/>
</dbReference>
<organism evidence="5 6">
    <name type="scientific">Fulvimarina endophytica</name>
    <dbReference type="NCBI Taxonomy" id="2293836"/>
    <lineage>
        <taxon>Bacteria</taxon>
        <taxon>Pseudomonadati</taxon>
        <taxon>Pseudomonadota</taxon>
        <taxon>Alphaproteobacteria</taxon>
        <taxon>Hyphomicrobiales</taxon>
        <taxon>Aurantimonadaceae</taxon>
        <taxon>Fulvimarina</taxon>
    </lineage>
</organism>
<evidence type="ECO:0000259" key="4">
    <source>
        <dbReference type="Pfam" id="PF00210"/>
    </source>
</evidence>
<dbReference type="InterPro" id="IPR012347">
    <property type="entry name" value="Ferritin-like"/>
</dbReference>
<dbReference type="EMBL" id="QURL01000004">
    <property type="protein sequence ID" value="RFC63334.1"/>
    <property type="molecule type" value="Genomic_DNA"/>
</dbReference>
<dbReference type="SUPFAM" id="SSF47240">
    <property type="entry name" value="Ferritin-like"/>
    <property type="match status" value="1"/>
</dbReference>
<feature type="region of interest" description="Disordered" evidence="3">
    <location>
        <begin position="143"/>
        <end position="168"/>
    </location>
</feature>
<dbReference type="PANTHER" id="PTHR42932">
    <property type="entry name" value="GENERAL STRESS PROTEIN 20U"/>
    <property type="match status" value="1"/>
</dbReference>
<protein>
    <submittedName>
        <fullName evidence="5">DNA starvation/stationary phase protection protein</fullName>
    </submittedName>
</protein>
<proteinExistence type="inferred from homology"/>
<name>A0A371X2R4_9HYPH</name>
<keyword evidence="6" id="KW-1185">Reference proteome</keyword>
<dbReference type="InterPro" id="IPR009078">
    <property type="entry name" value="Ferritin-like_SF"/>
</dbReference>
<dbReference type="Gene3D" id="1.20.1260.10">
    <property type="match status" value="1"/>
</dbReference>
<dbReference type="PANTHER" id="PTHR42932:SF3">
    <property type="entry name" value="DNA PROTECTION DURING STARVATION PROTEIN"/>
    <property type="match status" value="1"/>
</dbReference>
<dbReference type="CDD" id="cd01043">
    <property type="entry name" value="DPS"/>
    <property type="match status" value="1"/>
</dbReference>
<accession>A0A371X2R4</accession>
<comment type="caution">
    <text evidence="5">The sequence shown here is derived from an EMBL/GenBank/DDBJ whole genome shotgun (WGS) entry which is preliminary data.</text>
</comment>
<feature type="region of interest" description="Disordered" evidence="3">
    <location>
        <begin position="1"/>
        <end position="49"/>
    </location>
</feature>
<feature type="compositionally biased region" description="Basic residues" evidence="3">
    <location>
        <begin position="1"/>
        <end position="13"/>
    </location>
</feature>
<dbReference type="GO" id="GO:0008199">
    <property type="term" value="F:ferric iron binding"/>
    <property type="evidence" value="ECO:0007669"/>
    <property type="project" value="InterPro"/>
</dbReference>
<evidence type="ECO:0000313" key="5">
    <source>
        <dbReference type="EMBL" id="RFC63334.1"/>
    </source>
</evidence>
<sequence>MGRHLRPRPVHHRQWSDAARTRIPPTPKPRSRRRTVRTRCPIGSGRPDRSALIRAPFGRNGTRFAASVAPAATLWHAYQKPRRTERHPAFPFNLGGRIGIILTIPPQSTGKGTVMTFRHLGHLRYAAPIAAALLAGPAFAQSTDTNTNPATSSSGTETSTQNSVSLPLSQDVRRTSTEALQQVTYDLIALQHNVHQAHWNVQGIEFYQLHEFYGELYSALLPFIDQAAERKLALGEAADGRLVPTAENTTIQPIDEGYLNDRQTLELLEANYATMSSDLYSAIDATEDDLVTQDLLIGFSHVIDKHFWQLRAHLERGR</sequence>